<reference evidence="2" key="2">
    <citation type="submission" date="2007-11" db="EMBL/GenBank/DDBJ databases">
        <title>Complete sequence of Delftia acidovorans DSM 14801 / SPH-1.</title>
        <authorList>
            <person name="Copeland A."/>
            <person name="Lucas S."/>
            <person name="Lapidus A."/>
            <person name="Barry K."/>
            <person name="Glavina del Rio T."/>
            <person name="Dalin E."/>
            <person name="Tice H."/>
            <person name="Pitluck S."/>
            <person name="Lowry S."/>
            <person name="Clum A."/>
            <person name="Schmutz J."/>
            <person name="Larimer F."/>
            <person name="Land M."/>
            <person name="Hauser L."/>
            <person name="Kyrpides N."/>
            <person name="Kim E."/>
            <person name="Schleheck D."/>
            <person name="Richardson P."/>
        </authorList>
    </citation>
    <scope>NUCLEOTIDE SEQUENCE [LARGE SCALE GENOMIC DNA]</scope>
    <source>
        <strain evidence="2">DSM 14801 / SPH-1</strain>
    </source>
</reference>
<evidence type="ECO:0000313" key="2">
    <source>
        <dbReference type="Proteomes" id="UP000000784"/>
    </source>
</evidence>
<evidence type="ECO:0000313" key="1">
    <source>
        <dbReference type="EMBL" id="ABX35495.1"/>
    </source>
</evidence>
<keyword evidence="2" id="KW-1185">Reference proteome</keyword>
<accession>A9BVY2</accession>
<dbReference type="EMBL" id="CP000884">
    <property type="protein sequence ID" value="ABX35495.1"/>
    <property type="molecule type" value="Genomic_DNA"/>
</dbReference>
<gene>
    <name evidence="1" type="ordered locus">Daci_2857</name>
</gene>
<protein>
    <recommendedName>
        <fullName evidence="3">DUF1801 domain-containing protein</fullName>
    </recommendedName>
</protein>
<dbReference type="eggNOG" id="COG5649">
    <property type="taxonomic scope" value="Bacteria"/>
</dbReference>
<dbReference type="Proteomes" id="UP000000784">
    <property type="component" value="Chromosome"/>
</dbReference>
<dbReference type="HOGENOM" id="CLU_2989166_0_0_4"/>
<proteinExistence type="predicted"/>
<dbReference type="SUPFAM" id="SSF159888">
    <property type="entry name" value="YdhG-like"/>
    <property type="match status" value="1"/>
</dbReference>
<dbReference type="AlphaFoldDB" id="A9BVY2"/>
<reference evidence="1 2" key="1">
    <citation type="journal article" date="2004" name="Appl. Environ. Microbiol.">
        <title>Mineralization of individual congeners of linear alkylbenzenesulfonate by defined pairs of heterotrophic bacteria.</title>
        <authorList>
            <person name="Schleheck D."/>
            <person name="Knepper T.P."/>
            <person name="Fischer K."/>
            <person name="Cook A.M."/>
        </authorList>
    </citation>
    <scope>NUCLEOTIDE SEQUENCE [LARGE SCALE GENOMIC DNA]</scope>
    <source>
        <strain evidence="2">DSM 14801 / SPH-1</strain>
    </source>
</reference>
<name>A9BVY2_DELAS</name>
<dbReference type="KEGG" id="dac:Daci_2857"/>
<evidence type="ECO:0008006" key="3">
    <source>
        <dbReference type="Google" id="ProtNLM"/>
    </source>
</evidence>
<sequence length="57" mass="6351">MIKTVSPEAAASACVLINQRIAELGGWRGEVLAHVRRLIVQALPDVAEEWKWSVPVW</sequence>
<organism evidence="1 2">
    <name type="scientific">Delftia acidovorans (strain DSM 14801 / SPH-1)</name>
    <dbReference type="NCBI Taxonomy" id="398578"/>
    <lineage>
        <taxon>Bacteria</taxon>
        <taxon>Pseudomonadati</taxon>
        <taxon>Pseudomonadota</taxon>
        <taxon>Betaproteobacteria</taxon>
        <taxon>Burkholderiales</taxon>
        <taxon>Comamonadaceae</taxon>
        <taxon>Delftia</taxon>
    </lineage>
</organism>
<dbReference type="STRING" id="398578.Daci_2857"/>